<evidence type="ECO:0000313" key="1">
    <source>
        <dbReference type="EMBL" id="CAL2106377.1"/>
    </source>
</evidence>
<accession>A0ABP1F7K2</accession>
<reference evidence="1 2" key="1">
    <citation type="submission" date="2024-05" db="EMBL/GenBank/DDBJ databases">
        <authorList>
            <person name="Duchaud E."/>
        </authorList>
    </citation>
    <scope>NUCLEOTIDE SEQUENCE [LARGE SCALE GENOMIC DNA]</scope>
    <source>
        <strain evidence="1">Ena-SAMPLE-TAB-13-05-2024-13:56:06:370-140305</strain>
    </source>
</reference>
<protein>
    <submittedName>
        <fullName evidence="1">Uncharacterized protein</fullName>
    </submittedName>
</protein>
<proteinExistence type="predicted"/>
<dbReference type="Proteomes" id="UP001497602">
    <property type="component" value="Unassembled WGS sequence"/>
</dbReference>
<sequence>MELLNTIEIEPWDYTENEYEFPNISRDKSPEKWSEFWYKCISDSKLQDFKPVELGSYLVDIESVKDSELKIILKNKLNEVDLSNYQEYVGQIVGGIVIKNKGKVIIEPTCCGDLSNIQNWEEIEKTELNKWTQLWVGHPWLFYKRNNDTVSFSEYTDFSLEDFKGMSEKFKLSEKELFAEIRSVRKGLNRFENRIKKALIEMGIENSDKIAKLMTGSS</sequence>
<gene>
    <name evidence="1" type="ORF">T190115A13A_210031</name>
</gene>
<name>A0ABP1F7K2_9FLAO</name>
<evidence type="ECO:0000313" key="2">
    <source>
        <dbReference type="Proteomes" id="UP001497602"/>
    </source>
</evidence>
<organism evidence="1 2">
    <name type="scientific">Tenacibaculum vairaonense</name>
    <dbReference type="NCBI Taxonomy" id="3137860"/>
    <lineage>
        <taxon>Bacteria</taxon>
        <taxon>Pseudomonadati</taxon>
        <taxon>Bacteroidota</taxon>
        <taxon>Flavobacteriia</taxon>
        <taxon>Flavobacteriales</taxon>
        <taxon>Flavobacteriaceae</taxon>
        <taxon>Tenacibaculum</taxon>
    </lineage>
</organism>
<dbReference type="EMBL" id="CAXJRC010000013">
    <property type="protein sequence ID" value="CAL2106377.1"/>
    <property type="molecule type" value="Genomic_DNA"/>
</dbReference>
<comment type="caution">
    <text evidence="1">The sequence shown here is derived from an EMBL/GenBank/DDBJ whole genome shotgun (WGS) entry which is preliminary data.</text>
</comment>
<dbReference type="RefSeq" id="WP_348738149.1">
    <property type="nucleotide sequence ID" value="NZ_CAXJRC010000013.1"/>
</dbReference>
<keyword evidence="2" id="KW-1185">Reference proteome</keyword>